<dbReference type="PANTHER" id="PTHR13763:SF0">
    <property type="entry name" value="BREAST CANCER TYPE 1 SUSCEPTIBILITY PROTEIN"/>
    <property type="match status" value="1"/>
</dbReference>
<dbReference type="Pfam" id="PF13771">
    <property type="entry name" value="zf-HC5HC2H"/>
    <property type="match status" value="1"/>
</dbReference>
<comment type="subcellular location">
    <subcellularLocation>
        <location evidence="1">Nucleus</location>
    </subcellularLocation>
</comment>
<evidence type="ECO:0000256" key="7">
    <source>
        <dbReference type="ARBA" id="ARBA00023204"/>
    </source>
</evidence>
<dbReference type="OrthoDB" id="2384350at2759"/>
<dbReference type="SUPFAM" id="SSF52113">
    <property type="entry name" value="BRCT domain"/>
    <property type="match status" value="2"/>
</dbReference>
<keyword evidence="6" id="KW-0862">Zinc</keyword>
<dbReference type="FunFam" id="3.40.50.10190:FF:000006">
    <property type="entry name" value="Breast cancer type 1 susceptibility protein homolog"/>
    <property type="match status" value="1"/>
</dbReference>
<dbReference type="Proteomes" id="UP000585474">
    <property type="component" value="Unassembled WGS sequence"/>
</dbReference>
<feature type="domain" description="PHD-type" evidence="11">
    <location>
        <begin position="592"/>
        <end position="707"/>
    </location>
</feature>
<proteinExistence type="predicted"/>
<dbReference type="GO" id="GO:0005634">
    <property type="term" value="C:nucleus"/>
    <property type="evidence" value="ECO:0007669"/>
    <property type="project" value="UniProtKB-SubCell"/>
</dbReference>
<protein>
    <submittedName>
        <fullName evidence="12">Breast cancer susceptibility1</fullName>
    </submittedName>
</protein>
<dbReference type="InterPro" id="IPR031099">
    <property type="entry name" value="BRCA1-associated"/>
</dbReference>
<dbReference type="CDD" id="cd15571">
    <property type="entry name" value="ePHD"/>
    <property type="match status" value="1"/>
</dbReference>
<gene>
    <name evidence="12" type="ORF">Acr_11g0012000</name>
</gene>
<dbReference type="AlphaFoldDB" id="A0A7J0FDW3"/>
<dbReference type="PROSITE" id="PS51805">
    <property type="entry name" value="EPHD"/>
    <property type="match status" value="1"/>
</dbReference>
<sequence length="968" mass="108771">MADSSHLERMGKELKCPIWFGAVDNDIGIFCSLSLLNTAVSLTCNHVFCNIFWCAEIRPAPHMDTLVSIYKNMEVASGFKIFVTQTGPSAKLSDEDNLAGGSRICGRQKSDRTCQEILENQRRCKGKRSKLSLNTDHENSSIDPVKPSFPTKKRVQVPQYPPSSDTPVQPRTFESGCVEITKVQLEKNSVGLKEKPAVNEKGEPVFTPFFWLRDDEDVEKLTQQTDGGDNMDTPPNAPCFSDIKDSADEIPTKVVPERETNTSCNDVNCFDSEMFEWTQRPCSPELCSKPMETQVPDTDEFDGIQVKDCKLSTQAVTTNGKHGMERMENVVSKQRTDNVEVSSAALSPPKIADANTDDRMRNSNKRGRKVSERTKKKQAKRIMNEALLVQVDLEKVTERTIHEKIHNNKVTSLDLSKKTHKRGKKVMFHHTAVERGPEKVSALSTGANSLNLDNKTMITDLPGSSSDQKESIIKTIARVQKDHPKRSRIKTPINSKCVRELRCSKKLKISRFDVSKDNLVNGVQDGCDGVSAKNTRPFGKLQFNSEVREIFRIPQNWRRFFLPWTERYCVNVRQFPRKSSVRSVILQKILVSLACKPIFQASGDMVHYLNGKPVSADYNGGSKVIHAHRNCTEWAPNIYFEDDNAINLEAELARSRRIKCCCCDVRGAALGCYEKSCRKSFHVPCAKLIAECRWDNDNFVMFCPLHASSKLPNEIPFTVQQPEVAVKHASSACQRWISSGSCGKLVLCCSALKNEDKEIVSEFERFSGAKVLKNWDSSVTHVIASTDENGACRRTLKILMGILEGKWILSIEWIKACMMAMKPVDEQLYEIGLDVHGIRDGPRIGRSRVLNKQQKLFDGCKFYFTGEFVPSYKRYLHDLIIVAGGTVLQRKPIPSNQESMPFGNPTSSTFIIYSLESPDKCDPNTRNLIFSQRRLDAEALASSTEAIAASNSWVLNSIAACKLQYLPK</sequence>
<dbReference type="GO" id="GO:0008270">
    <property type="term" value="F:zinc ion binding"/>
    <property type="evidence" value="ECO:0007669"/>
    <property type="project" value="UniProtKB-KW"/>
</dbReference>
<evidence type="ECO:0000256" key="4">
    <source>
        <dbReference type="ARBA" id="ARBA00022763"/>
    </source>
</evidence>
<keyword evidence="7" id="KW-0234">DNA repair</keyword>
<dbReference type="PANTHER" id="PTHR13763">
    <property type="entry name" value="BREAST CANCER TYPE 1 SUSCEPTIBILITY PROTEIN BRCA1"/>
    <property type="match status" value="1"/>
</dbReference>
<dbReference type="InterPro" id="IPR034732">
    <property type="entry name" value="EPHD"/>
</dbReference>
<feature type="compositionally biased region" description="Basic residues" evidence="9">
    <location>
        <begin position="362"/>
        <end position="378"/>
    </location>
</feature>
<feature type="region of interest" description="Disordered" evidence="9">
    <location>
        <begin position="128"/>
        <end position="171"/>
    </location>
</feature>
<evidence type="ECO:0000313" key="13">
    <source>
        <dbReference type="Proteomes" id="UP000585474"/>
    </source>
</evidence>
<evidence type="ECO:0000256" key="9">
    <source>
        <dbReference type="SAM" id="MobiDB-lite"/>
    </source>
</evidence>
<dbReference type="GO" id="GO:0000724">
    <property type="term" value="P:double-strand break repair via homologous recombination"/>
    <property type="evidence" value="ECO:0007669"/>
    <property type="project" value="TreeGrafter"/>
</dbReference>
<dbReference type="EMBL" id="BJWL01000011">
    <property type="protein sequence ID" value="GFY96894.1"/>
    <property type="molecule type" value="Genomic_DNA"/>
</dbReference>
<evidence type="ECO:0000256" key="6">
    <source>
        <dbReference type="ARBA" id="ARBA00022833"/>
    </source>
</evidence>
<dbReference type="PROSITE" id="PS50172">
    <property type="entry name" value="BRCT"/>
    <property type="match status" value="2"/>
</dbReference>
<evidence type="ECO:0000256" key="5">
    <source>
        <dbReference type="ARBA" id="ARBA00022771"/>
    </source>
</evidence>
<organism evidence="12 13">
    <name type="scientific">Actinidia rufa</name>
    <dbReference type="NCBI Taxonomy" id="165716"/>
    <lineage>
        <taxon>Eukaryota</taxon>
        <taxon>Viridiplantae</taxon>
        <taxon>Streptophyta</taxon>
        <taxon>Embryophyta</taxon>
        <taxon>Tracheophyta</taxon>
        <taxon>Spermatophyta</taxon>
        <taxon>Magnoliopsida</taxon>
        <taxon>eudicotyledons</taxon>
        <taxon>Gunneridae</taxon>
        <taxon>Pentapetalae</taxon>
        <taxon>asterids</taxon>
        <taxon>Ericales</taxon>
        <taxon>Actinidiaceae</taxon>
        <taxon>Actinidia</taxon>
    </lineage>
</organism>
<keyword evidence="5" id="KW-0863">Zinc-finger</keyword>
<dbReference type="Gene3D" id="3.30.40.10">
    <property type="entry name" value="Zinc/RING finger domain, C3HC4 (zinc finger)"/>
    <property type="match status" value="1"/>
</dbReference>
<name>A0A7J0FDW3_9ERIC</name>
<feature type="domain" description="BRCT" evidence="10">
    <location>
        <begin position="852"/>
        <end position="968"/>
    </location>
</feature>
<reference evidence="12 13" key="1">
    <citation type="submission" date="2019-07" db="EMBL/GenBank/DDBJ databases">
        <title>De Novo Assembly of kiwifruit Actinidia rufa.</title>
        <authorList>
            <person name="Sugita-Konishi S."/>
            <person name="Sato K."/>
            <person name="Mori E."/>
            <person name="Abe Y."/>
            <person name="Kisaki G."/>
            <person name="Hamano K."/>
            <person name="Suezawa K."/>
            <person name="Otani M."/>
            <person name="Fukuda T."/>
            <person name="Manabe T."/>
            <person name="Gomi K."/>
            <person name="Tabuchi M."/>
            <person name="Akimitsu K."/>
            <person name="Kataoka I."/>
        </authorList>
    </citation>
    <scope>NUCLEOTIDE SEQUENCE [LARGE SCALE GENOMIC DNA]</scope>
    <source>
        <strain evidence="13">cv. Fuchu</strain>
    </source>
</reference>
<dbReference type="CDD" id="cd17734">
    <property type="entry name" value="BRCT_Bard1_rpt1"/>
    <property type="match status" value="1"/>
</dbReference>
<dbReference type="GO" id="GO:0004842">
    <property type="term" value="F:ubiquitin-protein transferase activity"/>
    <property type="evidence" value="ECO:0007669"/>
    <property type="project" value="TreeGrafter"/>
</dbReference>
<evidence type="ECO:0000256" key="3">
    <source>
        <dbReference type="ARBA" id="ARBA00022737"/>
    </source>
</evidence>
<evidence type="ECO:0000259" key="10">
    <source>
        <dbReference type="PROSITE" id="PS50172"/>
    </source>
</evidence>
<keyword evidence="2" id="KW-0479">Metal-binding</keyword>
<dbReference type="InterPro" id="IPR036420">
    <property type="entry name" value="BRCT_dom_sf"/>
</dbReference>
<accession>A0A7J0FDW3</accession>
<dbReference type="SMART" id="SM00292">
    <property type="entry name" value="BRCT"/>
    <property type="match status" value="2"/>
</dbReference>
<dbReference type="InterPro" id="IPR013083">
    <property type="entry name" value="Znf_RING/FYVE/PHD"/>
</dbReference>
<keyword evidence="8" id="KW-0539">Nucleus</keyword>
<evidence type="ECO:0000313" key="12">
    <source>
        <dbReference type="EMBL" id="GFY96894.1"/>
    </source>
</evidence>
<evidence type="ECO:0000259" key="11">
    <source>
        <dbReference type="PROSITE" id="PS51805"/>
    </source>
</evidence>
<evidence type="ECO:0000256" key="1">
    <source>
        <dbReference type="ARBA" id="ARBA00004123"/>
    </source>
</evidence>
<dbReference type="Gene3D" id="3.40.50.10190">
    <property type="entry name" value="BRCT domain"/>
    <property type="match status" value="2"/>
</dbReference>
<feature type="region of interest" description="Disordered" evidence="9">
    <location>
        <begin position="333"/>
        <end position="378"/>
    </location>
</feature>
<feature type="domain" description="BRCT" evidence="10">
    <location>
        <begin position="743"/>
        <end position="831"/>
    </location>
</feature>
<keyword evidence="4" id="KW-0227">DNA damage</keyword>
<keyword evidence="3" id="KW-0677">Repeat</keyword>
<dbReference type="GO" id="GO:0045944">
    <property type="term" value="P:positive regulation of transcription by RNA polymerase II"/>
    <property type="evidence" value="ECO:0007669"/>
    <property type="project" value="TreeGrafter"/>
</dbReference>
<keyword evidence="13" id="KW-1185">Reference proteome</keyword>
<dbReference type="InterPro" id="IPR001357">
    <property type="entry name" value="BRCT_dom"/>
</dbReference>
<dbReference type="Pfam" id="PF00533">
    <property type="entry name" value="BRCT"/>
    <property type="match status" value="1"/>
</dbReference>
<evidence type="ECO:0000256" key="8">
    <source>
        <dbReference type="ARBA" id="ARBA00023242"/>
    </source>
</evidence>
<comment type="caution">
    <text evidence="12">The sequence shown here is derived from an EMBL/GenBank/DDBJ whole genome shotgun (WGS) entry which is preliminary data.</text>
</comment>
<dbReference type="Pfam" id="PF16589">
    <property type="entry name" value="BRCT_2"/>
    <property type="match status" value="1"/>
</dbReference>
<evidence type="ECO:0000256" key="2">
    <source>
        <dbReference type="ARBA" id="ARBA00022723"/>
    </source>
</evidence>